<name>A0ABC8SGM6_9AQUA</name>
<keyword evidence="3" id="KW-1185">Reference proteome</keyword>
<evidence type="ECO:0000313" key="2">
    <source>
        <dbReference type="EMBL" id="CAK9156053.1"/>
    </source>
</evidence>
<accession>A0ABC8SGM6</accession>
<evidence type="ECO:0000256" key="1">
    <source>
        <dbReference type="SAM" id="MobiDB-lite"/>
    </source>
</evidence>
<protein>
    <submittedName>
        <fullName evidence="2">Uncharacterized protein</fullName>
    </submittedName>
</protein>
<evidence type="ECO:0000313" key="3">
    <source>
        <dbReference type="Proteomes" id="UP001642360"/>
    </source>
</evidence>
<comment type="caution">
    <text evidence="2">The sequence shown here is derived from an EMBL/GenBank/DDBJ whole genome shotgun (WGS) entry which is preliminary data.</text>
</comment>
<proteinExistence type="predicted"/>
<sequence>MSNEGGDIHRIVDLGKEFVDLSREPEVIGVVLEEDDALSAGVKVETERVEESLGVTTERVPWAPMRRDNEATRRVTPMLGDQTMGLSRQSSRALGEAREEQEKEGVPAA</sequence>
<gene>
    <name evidence="2" type="ORF">ILEXP_LOCUS24464</name>
</gene>
<feature type="region of interest" description="Disordered" evidence="1">
    <location>
        <begin position="69"/>
        <end position="109"/>
    </location>
</feature>
<feature type="compositionally biased region" description="Basic and acidic residues" evidence="1">
    <location>
        <begin position="95"/>
        <end position="109"/>
    </location>
</feature>
<dbReference type="Proteomes" id="UP001642360">
    <property type="component" value="Unassembled WGS sequence"/>
</dbReference>
<dbReference type="EMBL" id="CAUOFW020002780">
    <property type="protein sequence ID" value="CAK9156053.1"/>
    <property type="molecule type" value="Genomic_DNA"/>
</dbReference>
<organism evidence="2 3">
    <name type="scientific">Ilex paraguariensis</name>
    <name type="common">yerba mate</name>
    <dbReference type="NCBI Taxonomy" id="185542"/>
    <lineage>
        <taxon>Eukaryota</taxon>
        <taxon>Viridiplantae</taxon>
        <taxon>Streptophyta</taxon>
        <taxon>Embryophyta</taxon>
        <taxon>Tracheophyta</taxon>
        <taxon>Spermatophyta</taxon>
        <taxon>Magnoliopsida</taxon>
        <taxon>eudicotyledons</taxon>
        <taxon>Gunneridae</taxon>
        <taxon>Pentapetalae</taxon>
        <taxon>asterids</taxon>
        <taxon>campanulids</taxon>
        <taxon>Aquifoliales</taxon>
        <taxon>Aquifoliaceae</taxon>
        <taxon>Ilex</taxon>
    </lineage>
</organism>
<dbReference type="AlphaFoldDB" id="A0ABC8SGM6"/>
<reference evidence="2 3" key="1">
    <citation type="submission" date="2024-02" db="EMBL/GenBank/DDBJ databases">
        <authorList>
            <person name="Vignale AGUSTIN F."/>
            <person name="Sosa J E."/>
            <person name="Modenutti C."/>
        </authorList>
    </citation>
    <scope>NUCLEOTIDE SEQUENCE [LARGE SCALE GENOMIC DNA]</scope>
</reference>